<dbReference type="InterPro" id="IPR001849">
    <property type="entry name" value="PH_domain"/>
</dbReference>
<feature type="transmembrane region" description="Helical" evidence="7">
    <location>
        <begin position="327"/>
        <end position="346"/>
    </location>
</feature>
<dbReference type="SUPFAM" id="SSF81324">
    <property type="entry name" value="Voltage-gated potassium channels"/>
    <property type="match status" value="1"/>
</dbReference>
<accession>L1JSQ8</accession>
<keyword evidence="4 7" id="KW-1133">Transmembrane helix</keyword>
<dbReference type="AlphaFoldDB" id="L1JSQ8"/>
<evidence type="ECO:0000256" key="7">
    <source>
        <dbReference type="SAM" id="Phobius"/>
    </source>
</evidence>
<evidence type="ECO:0000256" key="6">
    <source>
        <dbReference type="SAM" id="MobiDB-lite"/>
    </source>
</evidence>
<feature type="region of interest" description="Disordered" evidence="6">
    <location>
        <begin position="713"/>
        <end position="750"/>
    </location>
</feature>
<gene>
    <name evidence="10" type="ORF">GUITHDRAFT_134639</name>
</gene>
<keyword evidence="3" id="KW-0106">Calcium</keyword>
<dbReference type="EMBL" id="JH992976">
    <property type="protein sequence ID" value="EKX51123.1"/>
    <property type="molecule type" value="Genomic_DNA"/>
</dbReference>
<evidence type="ECO:0000256" key="5">
    <source>
        <dbReference type="ARBA" id="ARBA00023136"/>
    </source>
</evidence>
<evidence type="ECO:0000313" key="11">
    <source>
        <dbReference type="EnsemblProtists" id="EKX51123"/>
    </source>
</evidence>
<dbReference type="RefSeq" id="XP_005838103.1">
    <property type="nucleotide sequence ID" value="XM_005838046.1"/>
</dbReference>
<feature type="domain" description="PH" evidence="8">
    <location>
        <begin position="50"/>
        <end position="169"/>
    </location>
</feature>
<evidence type="ECO:0000259" key="8">
    <source>
        <dbReference type="PROSITE" id="PS50003"/>
    </source>
</evidence>
<evidence type="ECO:0000256" key="3">
    <source>
        <dbReference type="ARBA" id="ARBA00022837"/>
    </source>
</evidence>
<dbReference type="GO" id="GO:0086010">
    <property type="term" value="P:membrane depolarization during action potential"/>
    <property type="evidence" value="ECO:0007669"/>
    <property type="project" value="TreeGrafter"/>
</dbReference>
<feature type="region of interest" description="Disordered" evidence="6">
    <location>
        <begin position="630"/>
        <end position="681"/>
    </location>
</feature>
<dbReference type="OrthoDB" id="2984333at2759"/>
<dbReference type="SUPFAM" id="SSF47473">
    <property type="entry name" value="EF-hand"/>
    <property type="match status" value="1"/>
</dbReference>
<dbReference type="PROSITE" id="PS50222">
    <property type="entry name" value="EF_HAND_2"/>
    <property type="match status" value="1"/>
</dbReference>
<dbReference type="InterPro" id="IPR043203">
    <property type="entry name" value="VGCC_Ca_Na"/>
</dbReference>
<feature type="transmembrane region" description="Helical" evidence="7">
    <location>
        <begin position="236"/>
        <end position="257"/>
    </location>
</feature>
<dbReference type="Proteomes" id="UP000011087">
    <property type="component" value="Unassembled WGS sequence"/>
</dbReference>
<dbReference type="Gene3D" id="1.10.287.70">
    <property type="match status" value="1"/>
</dbReference>
<evidence type="ECO:0000256" key="1">
    <source>
        <dbReference type="ARBA" id="ARBA00004141"/>
    </source>
</evidence>
<dbReference type="InterPro" id="IPR027359">
    <property type="entry name" value="Volt_channel_dom_sf"/>
</dbReference>
<dbReference type="InterPro" id="IPR002048">
    <property type="entry name" value="EF_hand_dom"/>
</dbReference>
<evidence type="ECO:0000256" key="2">
    <source>
        <dbReference type="ARBA" id="ARBA00022692"/>
    </source>
</evidence>
<evidence type="ECO:0008006" key="13">
    <source>
        <dbReference type="Google" id="ProtNLM"/>
    </source>
</evidence>
<dbReference type="PROSITE" id="PS00018">
    <property type="entry name" value="EF_HAND_1"/>
    <property type="match status" value="1"/>
</dbReference>
<dbReference type="PANTHER" id="PTHR10037:SF62">
    <property type="entry name" value="SODIUM CHANNEL PROTEIN 60E"/>
    <property type="match status" value="1"/>
</dbReference>
<comment type="subcellular location">
    <subcellularLocation>
        <location evidence="1">Membrane</location>
        <topology evidence="1">Multi-pass membrane protein</topology>
    </subcellularLocation>
</comment>
<dbReference type="Pfam" id="PF00520">
    <property type="entry name" value="Ion_trans"/>
    <property type="match status" value="1"/>
</dbReference>
<dbReference type="PANTHER" id="PTHR10037">
    <property type="entry name" value="VOLTAGE-GATED CATION CHANNEL CALCIUM AND SODIUM"/>
    <property type="match status" value="1"/>
</dbReference>
<feature type="transmembrane region" description="Helical" evidence="7">
    <location>
        <begin position="393"/>
        <end position="421"/>
    </location>
</feature>
<feature type="domain" description="EF-hand" evidence="9">
    <location>
        <begin position="467"/>
        <end position="502"/>
    </location>
</feature>
<dbReference type="SMART" id="SM00233">
    <property type="entry name" value="PH"/>
    <property type="match status" value="1"/>
</dbReference>
<sequence length="750" mass="84489">MAEGRSIMERLRKSTKVGSIRRDDAMIREALNKLKDDGDLIDIPPPLKSEIVHESPVQMTDFLRNYVPKYVFLTEDDLMIGNSDGTVVNHIISLNDITRIRHSNVDEFLERRAEYSNTFEEECLSDFDDAVLEVVTAMFSNSFGRSFSFKFQDKSECKTWIKEMQSLRKKALIKAHVKGTSRIRTLQYHLKLFYDSDFLQYLVALFIFLNFLTNVLQSEISPTTDNSKTAALFDNLDLCFTVIFTVELVVNMTANWFKPFFESGWNFFDLTVVGVSLVALFLNDVPGLSHLRLMRAFRVVRLFGRLASLRQIINALTASILPVFNAYIIMLLVTSIYAIVGVTFFSQTSPEKFGTFSLALFTMFQVATGDGWASDISRPLIFQDNPNSILPDVNIASSFFFVSFVVIVGWSLLQVVVAVMLDNFTAAADKEKKKIFQEQEYKHGEPFSLHALDPVLESLSAHSSTEQLTSRIASLFAAIDDNGNGTLSFPELRQGFQKFPLLPKITLSRDDFDEITCNGMMCNEDGEVTEDGFQGIMRMQLALYLQRQLANAIHLAEVNDSENLMIMKTLKIMSLMINDLGSQMSLLNPHGNIYNLKKIEEERKRQWNKEGLHGDHDELLVGKLHRNGDVGAGEHGINGDGGAGAGAGAGGEKKFEHSMSDGQRLKEQAKEERERMMSSEVEGDLRDRLARIEGKLEKVDRIEAMLERLLAAQSSSSLLFPPTTRQAGSREVRRSSDVPVSRGDVSYYNV</sequence>
<protein>
    <recommendedName>
        <fullName evidence="13">EF-hand domain-containing protein</fullName>
    </recommendedName>
</protein>
<proteinExistence type="predicted"/>
<reference evidence="11" key="3">
    <citation type="submission" date="2016-03" db="UniProtKB">
        <authorList>
            <consortium name="EnsemblProtists"/>
        </authorList>
    </citation>
    <scope>IDENTIFICATION</scope>
</reference>
<evidence type="ECO:0000313" key="10">
    <source>
        <dbReference type="EMBL" id="EKX51123.1"/>
    </source>
</evidence>
<keyword evidence="2 7" id="KW-0812">Transmembrane</keyword>
<feature type="compositionally biased region" description="Gly residues" evidence="6">
    <location>
        <begin position="630"/>
        <end position="650"/>
    </location>
</feature>
<dbReference type="HOGENOM" id="CLU_371091_0_0_1"/>
<feature type="compositionally biased region" description="Basic and acidic residues" evidence="6">
    <location>
        <begin position="651"/>
        <end position="681"/>
    </location>
</feature>
<organism evidence="10">
    <name type="scientific">Guillardia theta (strain CCMP2712)</name>
    <name type="common">Cryptophyte</name>
    <dbReference type="NCBI Taxonomy" id="905079"/>
    <lineage>
        <taxon>Eukaryota</taxon>
        <taxon>Cryptophyceae</taxon>
        <taxon>Pyrenomonadales</taxon>
        <taxon>Geminigeraceae</taxon>
        <taxon>Guillardia</taxon>
    </lineage>
</organism>
<dbReference type="eggNOG" id="KOG2301">
    <property type="taxonomic scope" value="Eukaryota"/>
</dbReference>
<dbReference type="InterPro" id="IPR011992">
    <property type="entry name" value="EF-hand-dom_pair"/>
</dbReference>
<feature type="transmembrane region" description="Helical" evidence="7">
    <location>
        <begin position="263"/>
        <end position="282"/>
    </location>
</feature>
<reference evidence="12" key="2">
    <citation type="submission" date="2012-11" db="EMBL/GenBank/DDBJ databases">
        <authorList>
            <person name="Kuo A."/>
            <person name="Curtis B.A."/>
            <person name="Tanifuji G."/>
            <person name="Burki F."/>
            <person name="Gruber A."/>
            <person name="Irimia M."/>
            <person name="Maruyama S."/>
            <person name="Arias M.C."/>
            <person name="Ball S.G."/>
            <person name="Gile G.H."/>
            <person name="Hirakawa Y."/>
            <person name="Hopkins J.F."/>
            <person name="Rensing S.A."/>
            <person name="Schmutz J."/>
            <person name="Symeonidi A."/>
            <person name="Elias M."/>
            <person name="Eveleigh R.J."/>
            <person name="Herman E.K."/>
            <person name="Klute M.J."/>
            <person name="Nakayama T."/>
            <person name="Obornik M."/>
            <person name="Reyes-Prieto A."/>
            <person name="Armbrust E.V."/>
            <person name="Aves S.J."/>
            <person name="Beiko R.G."/>
            <person name="Coutinho P."/>
            <person name="Dacks J.B."/>
            <person name="Durnford D.G."/>
            <person name="Fast N.M."/>
            <person name="Green B.R."/>
            <person name="Grisdale C."/>
            <person name="Hempe F."/>
            <person name="Henrissat B."/>
            <person name="Hoppner M.P."/>
            <person name="Ishida K.-I."/>
            <person name="Kim E."/>
            <person name="Koreny L."/>
            <person name="Kroth P.G."/>
            <person name="Liu Y."/>
            <person name="Malik S.-B."/>
            <person name="Maier U.G."/>
            <person name="McRose D."/>
            <person name="Mock T."/>
            <person name="Neilson J.A."/>
            <person name="Onodera N.T."/>
            <person name="Poole A.M."/>
            <person name="Pritham E.J."/>
            <person name="Richards T.A."/>
            <person name="Rocap G."/>
            <person name="Roy S.W."/>
            <person name="Sarai C."/>
            <person name="Schaack S."/>
            <person name="Shirato S."/>
            <person name="Slamovits C.H."/>
            <person name="Spencer D.F."/>
            <person name="Suzuki S."/>
            <person name="Worden A.Z."/>
            <person name="Zauner S."/>
            <person name="Barry K."/>
            <person name="Bell C."/>
            <person name="Bharti A.K."/>
            <person name="Crow J.A."/>
            <person name="Grimwood J."/>
            <person name="Kramer R."/>
            <person name="Lindquist E."/>
            <person name="Lucas S."/>
            <person name="Salamov A."/>
            <person name="McFadden G.I."/>
            <person name="Lane C.E."/>
            <person name="Keeling P.J."/>
            <person name="Gray M.W."/>
            <person name="Grigoriev I.V."/>
            <person name="Archibald J.M."/>
        </authorList>
    </citation>
    <scope>NUCLEOTIDE SEQUENCE</scope>
    <source>
        <strain evidence="12">CCMP2712</strain>
    </source>
</reference>
<dbReference type="GO" id="GO:0005509">
    <property type="term" value="F:calcium ion binding"/>
    <property type="evidence" value="ECO:0007669"/>
    <property type="project" value="InterPro"/>
</dbReference>
<dbReference type="GeneID" id="17307948"/>
<dbReference type="InterPro" id="IPR005821">
    <property type="entry name" value="Ion_trans_dom"/>
</dbReference>
<dbReference type="InterPro" id="IPR018247">
    <property type="entry name" value="EF_Hand_1_Ca_BS"/>
</dbReference>
<name>L1JSQ8_GUITC</name>
<keyword evidence="5 7" id="KW-0472">Membrane</keyword>
<evidence type="ECO:0000259" key="9">
    <source>
        <dbReference type="PROSITE" id="PS50222"/>
    </source>
</evidence>
<feature type="transmembrane region" description="Helical" evidence="7">
    <location>
        <begin position="198"/>
        <end position="216"/>
    </location>
</feature>
<dbReference type="KEGG" id="gtt:GUITHDRAFT_134639"/>
<dbReference type="STRING" id="905079.L1JSQ8"/>
<dbReference type="PROSITE" id="PS50003">
    <property type="entry name" value="PH_DOMAIN"/>
    <property type="match status" value="1"/>
</dbReference>
<dbReference type="GO" id="GO:0005248">
    <property type="term" value="F:voltage-gated sodium channel activity"/>
    <property type="evidence" value="ECO:0007669"/>
    <property type="project" value="TreeGrafter"/>
</dbReference>
<reference evidence="10 12" key="1">
    <citation type="journal article" date="2012" name="Nature">
        <title>Algal genomes reveal evolutionary mosaicism and the fate of nucleomorphs.</title>
        <authorList>
            <consortium name="DOE Joint Genome Institute"/>
            <person name="Curtis B.A."/>
            <person name="Tanifuji G."/>
            <person name="Burki F."/>
            <person name="Gruber A."/>
            <person name="Irimia M."/>
            <person name="Maruyama S."/>
            <person name="Arias M.C."/>
            <person name="Ball S.G."/>
            <person name="Gile G.H."/>
            <person name="Hirakawa Y."/>
            <person name="Hopkins J.F."/>
            <person name="Kuo A."/>
            <person name="Rensing S.A."/>
            <person name="Schmutz J."/>
            <person name="Symeonidi A."/>
            <person name="Elias M."/>
            <person name="Eveleigh R.J."/>
            <person name="Herman E.K."/>
            <person name="Klute M.J."/>
            <person name="Nakayama T."/>
            <person name="Obornik M."/>
            <person name="Reyes-Prieto A."/>
            <person name="Armbrust E.V."/>
            <person name="Aves S.J."/>
            <person name="Beiko R.G."/>
            <person name="Coutinho P."/>
            <person name="Dacks J.B."/>
            <person name="Durnford D.G."/>
            <person name="Fast N.M."/>
            <person name="Green B.R."/>
            <person name="Grisdale C.J."/>
            <person name="Hempel F."/>
            <person name="Henrissat B."/>
            <person name="Hoppner M.P."/>
            <person name="Ishida K."/>
            <person name="Kim E."/>
            <person name="Koreny L."/>
            <person name="Kroth P.G."/>
            <person name="Liu Y."/>
            <person name="Malik S.B."/>
            <person name="Maier U.G."/>
            <person name="McRose D."/>
            <person name="Mock T."/>
            <person name="Neilson J.A."/>
            <person name="Onodera N.T."/>
            <person name="Poole A.M."/>
            <person name="Pritham E.J."/>
            <person name="Richards T.A."/>
            <person name="Rocap G."/>
            <person name="Roy S.W."/>
            <person name="Sarai C."/>
            <person name="Schaack S."/>
            <person name="Shirato S."/>
            <person name="Slamovits C.H."/>
            <person name="Spencer D.F."/>
            <person name="Suzuki S."/>
            <person name="Worden A.Z."/>
            <person name="Zauner S."/>
            <person name="Barry K."/>
            <person name="Bell C."/>
            <person name="Bharti A.K."/>
            <person name="Crow J.A."/>
            <person name="Grimwood J."/>
            <person name="Kramer R."/>
            <person name="Lindquist E."/>
            <person name="Lucas S."/>
            <person name="Salamov A."/>
            <person name="McFadden G.I."/>
            <person name="Lane C.E."/>
            <person name="Keeling P.J."/>
            <person name="Gray M.W."/>
            <person name="Grigoriev I.V."/>
            <person name="Archibald J.M."/>
        </authorList>
    </citation>
    <scope>NUCLEOTIDE SEQUENCE</scope>
    <source>
        <strain evidence="10 12">CCMP2712</strain>
    </source>
</reference>
<evidence type="ECO:0000313" key="12">
    <source>
        <dbReference type="Proteomes" id="UP000011087"/>
    </source>
</evidence>
<dbReference type="EnsemblProtists" id="EKX51123">
    <property type="protein sequence ID" value="EKX51123"/>
    <property type="gene ID" value="GUITHDRAFT_134639"/>
</dbReference>
<dbReference type="Gene3D" id="1.10.238.10">
    <property type="entry name" value="EF-hand"/>
    <property type="match status" value="1"/>
</dbReference>
<keyword evidence="12" id="KW-1185">Reference proteome</keyword>
<evidence type="ECO:0000256" key="4">
    <source>
        <dbReference type="ARBA" id="ARBA00022989"/>
    </source>
</evidence>
<dbReference type="Gene3D" id="1.20.120.350">
    <property type="entry name" value="Voltage-gated potassium channels. Chain C"/>
    <property type="match status" value="1"/>
</dbReference>
<dbReference type="GO" id="GO:0001518">
    <property type="term" value="C:voltage-gated sodium channel complex"/>
    <property type="evidence" value="ECO:0007669"/>
    <property type="project" value="TreeGrafter"/>
</dbReference>
<dbReference type="PaxDb" id="55529-EKX51123"/>